<dbReference type="EMBL" id="JX904477">
    <property type="protein sequence ID" value="AGA18410.1"/>
    <property type="molecule type" value="Genomic_DNA"/>
</dbReference>
<name>S4TDS6_9VIRU</name>
<proteinExistence type="predicted"/>
<evidence type="ECO:0000256" key="1">
    <source>
        <dbReference type="SAM" id="MobiDB-lite"/>
    </source>
</evidence>
<organism evidence="2">
    <name type="scientific">uncultured marine virus</name>
    <dbReference type="NCBI Taxonomy" id="186617"/>
    <lineage>
        <taxon>Viruses</taxon>
        <taxon>environmental samples</taxon>
    </lineage>
</organism>
<accession>S4TDS6</accession>
<protein>
    <submittedName>
        <fullName evidence="2">Uncharacterized protein</fullName>
    </submittedName>
</protein>
<feature type="compositionally biased region" description="Low complexity" evidence="1">
    <location>
        <begin position="43"/>
        <end position="65"/>
    </location>
</feature>
<feature type="region of interest" description="Disordered" evidence="1">
    <location>
        <begin position="26"/>
        <end position="72"/>
    </location>
</feature>
<reference evidence="2" key="1">
    <citation type="journal article" date="2013" name="ISME J.">
        <title>Previously unknown and highly divergent ssDNA viruses populate the oceans.</title>
        <authorList>
            <person name="Labonte J.M."/>
            <person name="Suttle C.A."/>
        </authorList>
    </citation>
    <scope>NUCLEOTIDE SEQUENCE</scope>
</reference>
<evidence type="ECO:0000313" key="2">
    <source>
        <dbReference type="EMBL" id="AGA18410.1"/>
    </source>
</evidence>
<sequence length="265" mass="29625">MGRTKKDVILTTLNFHYDVVMSMVSRGRSRSRSDRGAKRGRSRSISVTSSLSSRGGKWGKSSGDGPTKRSYPRQQTYSMVWDPFPRVQRAILRYNECINFNAAQSAERYFFRAGRSSIQPHWHWVPAYGHDTYANIYNHYRVVKSVCKITNTTSGAGNVMGIHLSDDTAVTSDFNGIKVIKPTVMCPIVTTTEPHSLQMTYNSEAAFPGQSQNTTALFGNNPAEEQYFCIWVTGSNPLADPSAVAIMVSIEYHVEMSELKQLTDS</sequence>